<reference evidence="2 3" key="1">
    <citation type="submission" date="2020-12" db="EMBL/GenBank/DDBJ databases">
        <title>Oil enriched cultivation method for isolating marine PHA-producing bacteria.</title>
        <authorList>
            <person name="Zheng W."/>
            <person name="Yu S."/>
            <person name="Huang Y."/>
        </authorList>
    </citation>
    <scope>NUCLEOTIDE SEQUENCE [LARGE SCALE GENOMIC DNA]</scope>
    <source>
        <strain evidence="2 3">SY-2-6</strain>
    </source>
</reference>
<organism evidence="2 3">
    <name type="scientific">Halobacillus kuroshimensis</name>
    <dbReference type="NCBI Taxonomy" id="302481"/>
    <lineage>
        <taxon>Bacteria</taxon>
        <taxon>Bacillati</taxon>
        <taxon>Bacillota</taxon>
        <taxon>Bacilli</taxon>
        <taxon>Bacillales</taxon>
        <taxon>Bacillaceae</taxon>
        <taxon>Halobacillus</taxon>
    </lineage>
</organism>
<keyword evidence="1" id="KW-0472">Membrane</keyword>
<evidence type="ECO:0000256" key="1">
    <source>
        <dbReference type="SAM" id="Phobius"/>
    </source>
</evidence>
<feature type="transmembrane region" description="Helical" evidence="1">
    <location>
        <begin position="12"/>
        <end position="32"/>
    </location>
</feature>
<dbReference type="EMBL" id="JAEKJY010000004">
    <property type="protein sequence ID" value="MBN8236376.1"/>
    <property type="molecule type" value="Genomic_DNA"/>
</dbReference>
<name>A0ABS3DYI1_9BACI</name>
<protein>
    <submittedName>
        <fullName evidence="2">Uncharacterized protein</fullName>
    </submittedName>
</protein>
<proteinExistence type="predicted"/>
<evidence type="ECO:0000313" key="2">
    <source>
        <dbReference type="EMBL" id="MBN8236376.1"/>
    </source>
</evidence>
<comment type="caution">
    <text evidence="2">The sequence shown here is derived from an EMBL/GenBank/DDBJ whole genome shotgun (WGS) entry which is preliminary data.</text>
</comment>
<keyword evidence="1" id="KW-1133">Transmembrane helix</keyword>
<dbReference type="Proteomes" id="UP000663970">
    <property type="component" value="Unassembled WGS sequence"/>
</dbReference>
<accession>A0ABS3DYI1</accession>
<keyword evidence="1" id="KW-0812">Transmembrane</keyword>
<sequence length="96" mass="10883">MKLLKIGGGGLKMAILYIVLTLLSPFILHLTGRRNVLSEPEWMGGNLWFIEVNEHEMYATATATGISLSFLLGVVLYILLHFFFSFRKKKRNVIPS</sequence>
<evidence type="ECO:0000313" key="3">
    <source>
        <dbReference type="Proteomes" id="UP000663970"/>
    </source>
</evidence>
<dbReference type="RefSeq" id="WP_206934775.1">
    <property type="nucleotide sequence ID" value="NZ_JAEKJY010000004.1"/>
</dbReference>
<gene>
    <name evidence="2" type="ORF">JF544_14000</name>
</gene>
<keyword evidence="3" id="KW-1185">Reference proteome</keyword>
<feature type="transmembrane region" description="Helical" evidence="1">
    <location>
        <begin position="57"/>
        <end position="84"/>
    </location>
</feature>